<evidence type="ECO:0000256" key="2">
    <source>
        <dbReference type="SAM" id="SignalP"/>
    </source>
</evidence>
<name>A0A367GRG9_9SPHI</name>
<feature type="chain" id="PRO_5016959341" description="Secretion system C-terminal sorting domain-containing protein" evidence="2">
    <location>
        <begin position="22"/>
        <end position="647"/>
    </location>
</feature>
<feature type="region of interest" description="Disordered" evidence="1">
    <location>
        <begin position="304"/>
        <end position="323"/>
    </location>
</feature>
<accession>A0A367GRG9</accession>
<dbReference type="NCBIfam" id="TIGR04183">
    <property type="entry name" value="Por_Secre_tail"/>
    <property type="match status" value="1"/>
</dbReference>
<feature type="domain" description="Secretion system C-terminal sorting" evidence="3">
    <location>
        <begin position="569"/>
        <end position="643"/>
    </location>
</feature>
<reference evidence="4 5" key="1">
    <citation type="submission" date="2018-05" db="EMBL/GenBank/DDBJ databases">
        <title>Mucilaginibacter hurinus sp. nov., isolated from briquette warehouse soil.</title>
        <authorList>
            <person name="Choi L."/>
        </authorList>
    </citation>
    <scope>NUCLEOTIDE SEQUENCE [LARGE SCALE GENOMIC DNA]</scope>
    <source>
        <strain evidence="4 5">ZR32</strain>
    </source>
</reference>
<dbReference type="EMBL" id="QGDC01000003">
    <property type="protein sequence ID" value="RCH55668.1"/>
    <property type="molecule type" value="Genomic_DNA"/>
</dbReference>
<proteinExistence type="predicted"/>
<feature type="compositionally biased region" description="Basic and acidic residues" evidence="1">
    <location>
        <begin position="312"/>
        <end position="323"/>
    </location>
</feature>
<keyword evidence="5" id="KW-1185">Reference proteome</keyword>
<dbReference type="Proteomes" id="UP000253209">
    <property type="component" value="Unassembled WGS sequence"/>
</dbReference>
<dbReference type="InterPro" id="IPR026444">
    <property type="entry name" value="Secre_tail"/>
</dbReference>
<protein>
    <recommendedName>
        <fullName evidence="3">Secretion system C-terminal sorting domain-containing protein</fullName>
    </recommendedName>
</protein>
<feature type="signal peptide" evidence="2">
    <location>
        <begin position="1"/>
        <end position="21"/>
    </location>
</feature>
<dbReference type="RefSeq" id="WP_114004583.1">
    <property type="nucleotide sequence ID" value="NZ_QGDC01000003.1"/>
</dbReference>
<keyword evidence="2" id="KW-0732">Signal</keyword>
<comment type="caution">
    <text evidence="4">The sequence shown here is derived from an EMBL/GenBank/DDBJ whole genome shotgun (WGS) entry which is preliminary data.</text>
</comment>
<sequence length="647" mass="72699">MKIKITVILVILLSFSNLCRAQHADLQLSIQPVVIKGDKLPMLAVYKPGDLVGFKYTTKWEQIIIQIDEMKKVTGAQIYNNAGTMKTANPADSWDGGINLEYDYDGKTGGKNSFLVYADANTFTGPDENILFDDNDELVYMARDGGTIPPGDELFPLGIDHCSGVQIRNTDPVTGLVSYIYIFRRDLNYKSPLTGNALQQDAGLTHPVTYNFNFKRNNITRGPADYKEYYNRQFGPNPETSTVVTPHYIKGFGDRWIENSLIITTPATQGMLESARQNVLDGHKLSLIPLNVNQARTCHRNEYTFSGTANDDQTRRPLDGTEATSRKGYEGAFIANINGPLRCIRSFMGCNSGPLTQRDNICYDQMEVINTYLRVHPIDGIMDFYDYAPLAGKMIYNNNNNMPGTSQTINGHAYTGILIDGKNDVVKPGLVKWEMINSTSGSIFRYNLLHNPENVTGVFESTYYYDSDKPDSFEPQCTGDAVAWGASGITIRRKDPLNRPTALPNTEIRFAGDLNRLWFTQYNMYLQPETQLSERVHLINSIEKKIDVSITAWQHTADCENRKRVAVELYPNPSNGKFTLDIGGSVYQKVKMTIYDTQGKLVFHSDRVGQINETIDISRNISSGIYIMQLDIDGQKVARKIIITDKK</sequence>
<evidence type="ECO:0000256" key="1">
    <source>
        <dbReference type="SAM" id="MobiDB-lite"/>
    </source>
</evidence>
<dbReference type="Pfam" id="PF18962">
    <property type="entry name" value="Por_Secre_tail"/>
    <property type="match status" value="1"/>
</dbReference>
<gene>
    <name evidence="4" type="ORF">DJ568_07210</name>
</gene>
<dbReference type="AlphaFoldDB" id="A0A367GRG9"/>
<evidence type="ECO:0000313" key="4">
    <source>
        <dbReference type="EMBL" id="RCH55668.1"/>
    </source>
</evidence>
<evidence type="ECO:0000313" key="5">
    <source>
        <dbReference type="Proteomes" id="UP000253209"/>
    </source>
</evidence>
<organism evidence="4 5">
    <name type="scientific">Mucilaginibacter hurinus</name>
    <dbReference type="NCBI Taxonomy" id="2201324"/>
    <lineage>
        <taxon>Bacteria</taxon>
        <taxon>Pseudomonadati</taxon>
        <taxon>Bacteroidota</taxon>
        <taxon>Sphingobacteriia</taxon>
        <taxon>Sphingobacteriales</taxon>
        <taxon>Sphingobacteriaceae</taxon>
        <taxon>Mucilaginibacter</taxon>
    </lineage>
</organism>
<evidence type="ECO:0000259" key="3">
    <source>
        <dbReference type="Pfam" id="PF18962"/>
    </source>
</evidence>
<dbReference type="OrthoDB" id="101122at2"/>